<evidence type="ECO:0000313" key="2">
    <source>
        <dbReference type="Proteomes" id="UP000015524"/>
    </source>
</evidence>
<dbReference type="PATRIC" id="fig|1114964.3.peg.4295"/>
<comment type="caution">
    <text evidence="1">The sequence shown here is derived from an EMBL/GenBank/DDBJ whole genome shotgun (WGS) entry which is preliminary data.</text>
</comment>
<reference evidence="1 2" key="1">
    <citation type="journal article" date="2013" name="Genome Announc.">
        <title>Draft Genome Sequence of a Hexachlorocyclohexane-Degrading Bacterium, Sphingobium baderi Strain LL03T.</title>
        <authorList>
            <person name="Kaur J."/>
            <person name="Verma H."/>
            <person name="Tripathi C."/>
            <person name="Khurana J.P."/>
            <person name="Lal R."/>
        </authorList>
    </citation>
    <scope>NUCLEOTIDE SEQUENCE [LARGE SCALE GENOMIC DNA]</scope>
    <source>
        <strain evidence="1 2">LL03</strain>
    </source>
</reference>
<accession>T0FZD9</accession>
<gene>
    <name evidence="1" type="ORF">L485_21910</name>
</gene>
<dbReference type="Proteomes" id="UP000015524">
    <property type="component" value="Unassembled WGS sequence"/>
</dbReference>
<organism evidence="1 2">
    <name type="scientific">Sphingobium baderi LL03</name>
    <dbReference type="NCBI Taxonomy" id="1114964"/>
    <lineage>
        <taxon>Bacteria</taxon>
        <taxon>Pseudomonadati</taxon>
        <taxon>Pseudomonadota</taxon>
        <taxon>Alphaproteobacteria</taxon>
        <taxon>Sphingomonadales</taxon>
        <taxon>Sphingomonadaceae</taxon>
        <taxon>Sphingobium</taxon>
    </lineage>
</organism>
<dbReference type="AlphaFoldDB" id="T0FZD9"/>
<protein>
    <submittedName>
        <fullName evidence="1">Uncharacterized protein</fullName>
    </submittedName>
</protein>
<name>T0FZD9_9SPHN</name>
<keyword evidence="2" id="KW-1185">Reference proteome</keyword>
<evidence type="ECO:0000313" key="1">
    <source>
        <dbReference type="EMBL" id="EQA96740.1"/>
    </source>
</evidence>
<dbReference type="EMBL" id="ATIB01000088">
    <property type="protein sequence ID" value="EQA96740.1"/>
    <property type="molecule type" value="Genomic_DNA"/>
</dbReference>
<sequence length="30" mass="3136">MTFSVLAAILIYAVAVPLPGPNCIATFDRA</sequence>
<proteinExistence type="predicted"/>